<dbReference type="PANTHER" id="PTHR36845">
    <property type="entry name" value="HYDROLASE, PUTATIVE (AFU_ORTHOLOGUE AFUA_7G05090)-RELATED"/>
    <property type="match status" value="1"/>
</dbReference>
<keyword evidence="1 3" id="KW-0378">Hydrolase</keyword>
<dbReference type="Gene3D" id="1.50.10.10">
    <property type="match status" value="1"/>
</dbReference>
<dbReference type="EMBL" id="LT605205">
    <property type="protein sequence ID" value="SCD21941.1"/>
    <property type="molecule type" value="Genomic_DNA"/>
</dbReference>
<dbReference type="PROSITE" id="PS51257">
    <property type="entry name" value="PROKAR_LIPOPROTEIN"/>
    <property type="match status" value="1"/>
</dbReference>
<gene>
    <name evidence="3" type="ORF">PSM36_3152</name>
</gene>
<reference evidence="3 4" key="1">
    <citation type="submission" date="2016-08" db="EMBL/GenBank/DDBJ databases">
        <authorList>
            <person name="Seilhamer J.J."/>
        </authorList>
    </citation>
    <scope>NUCLEOTIDE SEQUENCE [LARGE SCALE GENOMIC DNA]</scope>
    <source>
        <strain evidence="3">M3/6</strain>
    </source>
</reference>
<dbReference type="GO" id="GO:0000272">
    <property type="term" value="P:polysaccharide catabolic process"/>
    <property type="evidence" value="ECO:0007669"/>
    <property type="project" value="TreeGrafter"/>
</dbReference>
<proteinExistence type="inferred from homology"/>
<dbReference type="PANTHER" id="PTHR36845:SF1">
    <property type="entry name" value="HYDROLASE, PUTATIVE (AFU_ORTHOLOGUE AFUA_7G05090)-RELATED"/>
    <property type="match status" value="1"/>
</dbReference>
<sequence>MQKNYLLLLVIVFVGCTSQSSPGKMKDALVRDNLAFAEQQLRFAFEAIDAAHQINGTTPEERPSPRNIEPDGSLRLVRARDWTSGFFPGNLWYMYELTNDDYWKAAAIKHTGYLESLKSYKGTHDLGFMMYCSYGNGLRLSGVPGYQDILLETAESLISRYNPLIGCIRSWDHNGDKWQFPVIIDNMMNLELLFWASKVSGDPKYRDIAVTHANTTMQNHFRPDYSSFHVVDYDAAGDGKAIQFHTHQGYSHESAWARGQAWGLYGYTLCFRETGDKRYLEQAEAIANFILAHPNLPEDKVPYWDFDTPDIPDAPRDVSAGTITASALYELSTMGTDKGDYYREMADRIIESVSKKYRAGLHEQHGFLTISSIGHLPHGSEINVPIIYADYYFIESLVRRERLANGAPVVQEVR</sequence>
<organism evidence="3 4">
    <name type="scientific">Proteiniphilum saccharofermentans</name>
    <dbReference type="NCBI Taxonomy" id="1642647"/>
    <lineage>
        <taxon>Bacteria</taxon>
        <taxon>Pseudomonadati</taxon>
        <taxon>Bacteroidota</taxon>
        <taxon>Bacteroidia</taxon>
        <taxon>Bacteroidales</taxon>
        <taxon>Dysgonomonadaceae</taxon>
        <taxon>Proteiniphilum</taxon>
    </lineage>
</organism>
<dbReference type="RefSeq" id="WP_076931672.1">
    <property type="nucleotide sequence ID" value="NZ_LT605205.1"/>
</dbReference>
<evidence type="ECO:0000256" key="1">
    <source>
        <dbReference type="ARBA" id="ARBA00022801"/>
    </source>
</evidence>
<name>A0A1R3T2J7_9BACT</name>
<evidence type="ECO:0000313" key="3">
    <source>
        <dbReference type="EMBL" id="SCD21941.1"/>
    </source>
</evidence>
<dbReference type="Proteomes" id="UP000187464">
    <property type="component" value="Chromosome I"/>
</dbReference>
<evidence type="ECO:0000256" key="2">
    <source>
        <dbReference type="ARBA" id="ARBA00038358"/>
    </source>
</evidence>
<dbReference type="GO" id="GO:0052757">
    <property type="term" value="F:chondroitin hydrolase activity"/>
    <property type="evidence" value="ECO:0007669"/>
    <property type="project" value="TreeGrafter"/>
</dbReference>
<dbReference type="InterPro" id="IPR012341">
    <property type="entry name" value="6hp_glycosidase-like_sf"/>
</dbReference>
<comment type="similarity">
    <text evidence="2">Belongs to the glycosyl hydrolase 88 family.</text>
</comment>
<protein>
    <submittedName>
        <fullName evidence="3">Glycosyl Hydrolase Family 88</fullName>
    </submittedName>
</protein>
<keyword evidence="4" id="KW-1185">Reference proteome</keyword>
<dbReference type="KEGG" id="psac:PSM36_3152"/>
<accession>A0A1R3T2J7</accession>
<evidence type="ECO:0000313" key="4">
    <source>
        <dbReference type="Proteomes" id="UP000187464"/>
    </source>
</evidence>
<dbReference type="InterPro" id="IPR008928">
    <property type="entry name" value="6-hairpin_glycosidase_sf"/>
</dbReference>
<dbReference type="STRING" id="1642647.PSM36_3152"/>
<dbReference type="SUPFAM" id="SSF48208">
    <property type="entry name" value="Six-hairpin glycosidases"/>
    <property type="match status" value="1"/>
</dbReference>
<dbReference type="InterPro" id="IPR052369">
    <property type="entry name" value="UG_Glycosaminoglycan_Hydrolase"/>
</dbReference>
<dbReference type="AlphaFoldDB" id="A0A1R3T2J7"/>